<dbReference type="GO" id="GO:0005525">
    <property type="term" value="F:GTP binding"/>
    <property type="evidence" value="ECO:0007669"/>
    <property type="project" value="UniProtKB-KW"/>
</dbReference>
<dbReference type="OrthoDB" id="2135133at2759"/>
<evidence type="ECO:0000313" key="7">
    <source>
        <dbReference type="EMBL" id="EGG20395.1"/>
    </source>
</evidence>
<name>F4PWN1_CACFS</name>
<evidence type="ECO:0000313" key="8">
    <source>
        <dbReference type="Proteomes" id="UP000007797"/>
    </source>
</evidence>
<protein>
    <recommendedName>
        <fullName evidence="6">GB1/RHD3-type G domain-containing protein</fullName>
    </recommendedName>
</protein>
<dbReference type="Proteomes" id="UP000007797">
    <property type="component" value="Unassembled WGS sequence"/>
</dbReference>
<dbReference type="Gene3D" id="1.20.1000.10">
    <property type="entry name" value="Guanylate-binding protein, C-terminal domain"/>
    <property type="match status" value="1"/>
</dbReference>
<evidence type="ECO:0000256" key="2">
    <source>
        <dbReference type="ARBA" id="ARBA00022801"/>
    </source>
</evidence>
<dbReference type="PROSITE" id="PS51715">
    <property type="entry name" value="G_GB1_RHD3"/>
    <property type="match status" value="1"/>
</dbReference>
<keyword evidence="3" id="KW-0342">GTP-binding</keyword>
<keyword evidence="1" id="KW-0547">Nucleotide-binding</keyword>
<keyword evidence="5" id="KW-0175">Coiled coil</keyword>
<gene>
    <name evidence="7" type="ORF">DFA_07519</name>
</gene>
<comment type="similarity">
    <text evidence="4">Belongs to the TRAFAC class dynamin-like GTPase superfamily. GB1/RHD3 GTPase family.</text>
</comment>
<dbReference type="InterPro" id="IPR030386">
    <property type="entry name" value="G_GB1_RHD3_dom"/>
</dbReference>
<organism evidence="7 8">
    <name type="scientific">Cavenderia fasciculata</name>
    <name type="common">Slime mold</name>
    <name type="synonym">Dictyostelium fasciculatum</name>
    <dbReference type="NCBI Taxonomy" id="261658"/>
    <lineage>
        <taxon>Eukaryota</taxon>
        <taxon>Amoebozoa</taxon>
        <taxon>Evosea</taxon>
        <taxon>Eumycetozoa</taxon>
        <taxon>Dictyostelia</taxon>
        <taxon>Acytosteliales</taxon>
        <taxon>Cavenderiaceae</taxon>
        <taxon>Cavenderia</taxon>
    </lineage>
</organism>
<dbReference type="RefSeq" id="XP_004367378.1">
    <property type="nucleotide sequence ID" value="XM_004367321.1"/>
</dbReference>
<evidence type="ECO:0000256" key="4">
    <source>
        <dbReference type="PROSITE-ProRule" id="PRU01052"/>
    </source>
</evidence>
<dbReference type="OMA" id="QPTCHIL"/>
<dbReference type="InterPro" id="IPR027417">
    <property type="entry name" value="P-loop_NTPase"/>
</dbReference>
<keyword evidence="2" id="KW-0378">Hydrolase</keyword>
<dbReference type="PANTHER" id="PTHR10751">
    <property type="entry name" value="GUANYLATE BINDING PROTEIN"/>
    <property type="match status" value="1"/>
</dbReference>
<dbReference type="Gene3D" id="3.40.50.300">
    <property type="entry name" value="P-loop containing nucleotide triphosphate hydrolases"/>
    <property type="match status" value="1"/>
</dbReference>
<dbReference type="SUPFAM" id="SSF48340">
    <property type="entry name" value="Interferon-induced guanylate-binding protein 1 (GBP1), C-terminal domain"/>
    <property type="match status" value="1"/>
</dbReference>
<accession>F4PWN1</accession>
<dbReference type="GeneID" id="14872269"/>
<proteinExistence type="inferred from homology"/>
<feature type="domain" description="GB1/RHD3-type G" evidence="6">
    <location>
        <begin position="54"/>
        <end position="199"/>
    </location>
</feature>
<dbReference type="KEGG" id="dfa:DFA_07519"/>
<evidence type="ECO:0000256" key="5">
    <source>
        <dbReference type="SAM" id="Coils"/>
    </source>
</evidence>
<feature type="coiled-coil region" evidence="5">
    <location>
        <begin position="508"/>
        <end position="596"/>
    </location>
</feature>
<keyword evidence="8" id="KW-1185">Reference proteome</keyword>
<evidence type="ECO:0000256" key="3">
    <source>
        <dbReference type="ARBA" id="ARBA00023134"/>
    </source>
</evidence>
<dbReference type="InterPro" id="IPR036543">
    <property type="entry name" value="Guanylate-bd_C_sf"/>
</dbReference>
<dbReference type="InterPro" id="IPR015894">
    <property type="entry name" value="Guanylate-bd_N"/>
</dbReference>
<dbReference type="AlphaFoldDB" id="F4PWN1"/>
<evidence type="ECO:0000256" key="1">
    <source>
        <dbReference type="ARBA" id="ARBA00022741"/>
    </source>
</evidence>
<dbReference type="SUPFAM" id="SSF52540">
    <property type="entry name" value="P-loop containing nucleoside triphosphate hydrolases"/>
    <property type="match status" value="1"/>
</dbReference>
<evidence type="ECO:0000259" key="6">
    <source>
        <dbReference type="PROSITE" id="PS51715"/>
    </source>
</evidence>
<dbReference type="EMBL" id="GL883013">
    <property type="protein sequence ID" value="EGG20395.1"/>
    <property type="molecule type" value="Genomic_DNA"/>
</dbReference>
<sequence length="648" mass="72905">MVTHSKSQPPKSVPLVYPDNYDLVDNELIKTNRPRTKLLINHAALELIKSHCGNQNVTVLSVNGLLRAGKSYLISRMLGSSNAFSIGCSTESVTHGIWIATTFPEHKGKRVILMDCEGLGSVQSGASANHDMSIFLLSCLLSSTFVYNTFNVPTAHDLEQLGVVTSLYKRLKIKEGENIKNPQHLVKHMPHFVWVLRDFHLQPTVNGVDVPIQEYMNHVLAQNNDVGLSDGENMQNNVRQVLLTFFKSFTTMTVATPTSNKDIINRMDTAKESELNADFVVQMAHLVQFLIDGLIEKTGFNGLPIDGTTFTYLVQAYTNAVNDPNNIPTLEGTWESAIKIRIDSTIRDAESFYINEMNAQFAEAPFPMEYEDLLKIHATVITETNKRVNQAVGHLCNDIQLEDIAIRIKRLLCDIEIKKVNGKDQVEIIGGVLYTFKTENEKQSEVQCNRVMKPLGDTFYRDFLHNMSCDFPQVLAALDPLKVVFLKQAIGPAKNAVLAHFVETVLKNEEQFKKLKGYNKDLKEQRERNEKCEAQVRESEQRIKDLSATLENQKKELVETVASLHQKHDENMTKLQKDMEQQRIDADNRIAQAEAAHSTTLATQQAQFKAEMDSVTSKMNTLHSELRARNASRRGGFSISIGPLTIGF</sequence>
<dbReference type="GO" id="GO:0003924">
    <property type="term" value="F:GTPase activity"/>
    <property type="evidence" value="ECO:0007669"/>
    <property type="project" value="InterPro"/>
</dbReference>
<reference evidence="8" key="1">
    <citation type="journal article" date="2011" name="Genome Res.">
        <title>Phylogeny-wide analysis of social amoeba genomes highlights ancient origins for complex intercellular communication.</title>
        <authorList>
            <person name="Heidel A.J."/>
            <person name="Lawal H.M."/>
            <person name="Felder M."/>
            <person name="Schilde C."/>
            <person name="Helps N.R."/>
            <person name="Tunggal B."/>
            <person name="Rivero F."/>
            <person name="John U."/>
            <person name="Schleicher M."/>
            <person name="Eichinger L."/>
            <person name="Platzer M."/>
            <person name="Noegel A.A."/>
            <person name="Schaap P."/>
            <person name="Gloeckner G."/>
        </authorList>
    </citation>
    <scope>NUCLEOTIDE SEQUENCE [LARGE SCALE GENOMIC DNA]</scope>
    <source>
        <strain evidence="8">SH3</strain>
    </source>
</reference>
<dbReference type="Pfam" id="PF02263">
    <property type="entry name" value="GBP"/>
    <property type="match status" value="1"/>
</dbReference>